<comment type="subunit">
    <text evidence="2">Homodimer. Interacts with LigD.</text>
</comment>
<dbReference type="OrthoDB" id="9795084at2"/>
<dbReference type="GO" id="GO:0006303">
    <property type="term" value="P:double-strand break repair via nonhomologous end joining"/>
    <property type="evidence" value="ECO:0007669"/>
    <property type="project" value="UniProtKB-UniRule"/>
</dbReference>
<dbReference type="HAMAP" id="MF_01875">
    <property type="entry name" value="Prokaryotic_Ku"/>
    <property type="match status" value="1"/>
</dbReference>
<dbReference type="PIRSF" id="PIRSF006493">
    <property type="entry name" value="Prok_Ku"/>
    <property type="match status" value="1"/>
</dbReference>
<comment type="function">
    <text evidence="2">With LigD forms a non-homologous end joining (NHEJ) DNA repair enzyme, which repairs dsDNA breaks with reduced fidelity. Binds linear dsDNA with 5'- and 3'- overhangs but not closed circular dsDNA nor ssDNA. Recruits and stimulates the ligase activity of LigD.</text>
</comment>
<protein>
    <recommendedName>
        <fullName evidence="2">Non-homologous end joining protein Ku</fullName>
    </recommendedName>
</protein>
<evidence type="ECO:0000256" key="1">
    <source>
        <dbReference type="ARBA" id="ARBA00023125"/>
    </source>
</evidence>
<keyword evidence="6" id="KW-1185">Reference proteome</keyword>
<evidence type="ECO:0000313" key="5">
    <source>
        <dbReference type="EMBL" id="QEC73625.1"/>
    </source>
</evidence>
<keyword evidence="2" id="KW-0227">DNA damage</keyword>
<dbReference type="AlphaFoldDB" id="A0A5B8VSP5"/>
<comment type="similarity">
    <text evidence="2">Belongs to the prokaryotic Ku family.</text>
</comment>
<gene>
    <name evidence="2" type="primary">ku</name>
    <name evidence="5" type="ORF">FSB73_20100</name>
</gene>
<keyword evidence="2" id="KW-0234">DNA repair</keyword>
<feature type="compositionally biased region" description="Basic residues" evidence="3">
    <location>
        <begin position="276"/>
        <end position="293"/>
    </location>
</feature>
<evidence type="ECO:0000259" key="4">
    <source>
        <dbReference type="SMART" id="SM00559"/>
    </source>
</evidence>
<dbReference type="SUPFAM" id="SSF100939">
    <property type="entry name" value="SPOC domain-like"/>
    <property type="match status" value="1"/>
</dbReference>
<accession>A0A5B8VSP5</accession>
<name>A0A5B8VSP5_9BACT</name>
<reference evidence="5 6" key="1">
    <citation type="journal article" date="2017" name="Int. J. Syst. Evol. Microbiol.">
        <title>Arachidicoccus ginsenosidivorans sp. nov., with ginsenoside-converting activity isolated from ginseng cultivating soil.</title>
        <authorList>
            <person name="Siddiqi M.Z."/>
            <person name="Aslam Z."/>
            <person name="Im W.T."/>
        </authorList>
    </citation>
    <scope>NUCLEOTIDE SEQUENCE [LARGE SCALE GENOMIC DNA]</scope>
    <source>
        <strain evidence="5 6">Gsoil 809</strain>
    </source>
</reference>
<dbReference type="KEGG" id="agi:FSB73_20100"/>
<keyword evidence="2" id="KW-0233">DNA recombination</keyword>
<feature type="region of interest" description="Disordered" evidence="3">
    <location>
        <begin position="252"/>
        <end position="293"/>
    </location>
</feature>
<dbReference type="InterPro" id="IPR006164">
    <property type="entry name" value="DNA_bd_Ku70/Ku80"/>
</dbReference>
<dbReference type="RefSeq" id="WP_146786382.1">
    <property type="nucleotide sequence ID" value="NZ_CP042434.1"/>
</dbReference>
<dbReference type="PANTHER" id="PTHR41251">
    <property type="entry name" value="NON-HOMOLOGOUS END JOINING PROTEIN KU"/>
    <property type="match status" value="1"/>
</dbReference>
<evidence type="ECO:0000256" key="3">
    <source>
        <dbReference type="SAM" id="MobiDB-lite"/>
    </source>
</evidence>
<feature type="compositionally biased region" description="Low complexity" evidence="3">
    <location>
        <begin position="265"/>
        <end position="275"/>
    </location>
</feature>
<keyword evidence="1 2" id="KW-0238">DNA-binding</keyword>
<dbReference type="InterPro" id="IPR016194">
    <property type="entry name" value="SPOC-like_C_dom_sf"/>
</dbReference>
<organism evidence="5 6">
    <name type="scientific">Arachidicoccus ginsenosidivorans</name>
    <dbReference type="NCBI Taxonomy" id="496057"/>
    <lineage>
        <taxon>Bacteria</taxon>
        <taxon>Pseudomonadati</taxon>
        <taxon>Bacteroidota</taxon>
        <taxon>Chitinophagia</taxon>
        <taxon>Chitinophagales</taxon>
        <taxon>Chitinophagaceae</taxon>
        <taxon>Arachidicoccus</taxon>
    </lineage>
</organism>
<dbReference type="InterPro" id="IPR009187">
    <property type="entry name" value="Prok_Ku"/>
</dbReference>
<dbReference type="CDD" id="cd00789">
    <property type="entry name" value="KU_like"/>
    <property type="match status" value="1"/>
</dbReference>
<dbReference type="GO" id="GO:0006310">
    <property type="term" value="P:DNA recombination"/>
    <property type="evidence" value="ECO:0007669"/>
    <property type="project" value="UniProtKB-KW"/>
</dbReference>
<sequence>MRSIWTGSIAFGLVNIPVKLFSAIDEKGLDLDMLDKKDLGHIRFKRINENTGKEVQWENIVKGFEIEGKYVVLTDQDFEKASPEKTKLINLELFTKTEQIDVILFDRAYYVAPAKGGERAFELLEEALKKTGMAGVGSFVLRNKEKPVVLRSAKNILMLHTLRFIHEIRDPSEFETKKIATNKKELDMATGLIKTLEGTFNINQFKDTYTEQLLKLIKAKASGKKLPAAPKVLEKPSTDLVAQLQQSLALHDSRKKALLPEKPSGKSVSKTTSKTVPKKTPKKAKQASKTKKK</sequence>
<evidence type="ECO:0000313" key="6">
    <source>
        <dbReference type="Proteomes" id="UP000321291"/>
    </source>
</evidence>
<dbReference type="Pfam" id="PF02735">
    <property type="entry name" value="Ku"/>
    <property type="match status" value="1"/>
</dbReference>
<evidence type="ECO:0000256" key="2">
    <source>
        <dbReference type="HAMAP-Rule" id="MF_01875"/>
    </source>
</evidence>
<feature type="domain" description="Ku" evidence="4">
    <location>
        <begin position="52"/>
        <end position="179"/>
    </location>
</feature>
<dbReference type="NCBIfam" id="TIGR02772">
    <property type="entry name" value="Ku_bact"/>
    <property type="match status" value="1"/>
</dbReference>
<dbReference type="SMART" id="SM00559">
    <property type="entry name" value="Ku78"/>
    <property type="match status" value="1"/>
</dbReference>
<dbReference type="Gene3D" id="2.40.290.10">
    <property type="match status" value="1"/>
</dbReference>
<dbReference type="GO" id="GO:0003690">
    <property type="term" value="F:double-stranded DNA binding"/>
    <property type="evidence" value="ECO:0007669"/>
    <property type="project" value="UniProtKB-UniRule"/>
</dbReference>
<proteinExistence type="inferred from homology"/>
<dbReference type="PANTHER" id="PTHR41251:SF1">
    <property type="entry name" value="NON-HOMOLOGOUS END JOINING PROTEIN KU"/>
    <property type="match status" value="1"/>
</dbReference>
<dbReference type="EMBL" id="CP042434">
    <property type="protein sequence ID" value="QEC73625.1"/>
    <property type="molecule type" value="Genomic_DNA"/>
</dbReference>
<dbReference type="Proteomes" id="UP000321291">
    <property type="component" value="Chromosome"/>
</dbReference>